<dbReference type="GeneID" id="303673635"/>
<dbReference type="RefSeq" id="WP_076561556.1">
    <property type="nucleotide sequence ID" value="NZ_CP033929.1"/>
</dbReference>
<reference evidence="3 5" key="2">
    <citation type="submission" date="2018-06" db="EMBL/GenBank/DDBJ databases">
        <authorList>
            <consortium name="Pathogen Informatics"/>
            <person name="Doyle S."/>
        </authorList>
    </citation>
    <scope>NUCLEOTIDE SEQUENCE [LARGE SCALE GENOMIC DNA]</scope>
    <source>
        <strain evidence="3 5">NCTC13560</strain>
    </source>
</reference>
<dbReference type="OrthoDB" id="9777694at2"/>
<feature type="coiled-coil region" evidence="1">
    <location>
        <begin position="191"/>
        <end position="226"/>
    </location>
</feature>
<dbReference type="AlphaFoldDB" id="A0A381FB25"/>
<dbReference type="EMBL" id="FTMF01000010">
    <property type="protein sequence ID" value="SIQ91887.1"/>
    <property type="molecule type" value="Genomic_DNA"/>
</dbReference>
<dbReference type="Proteomes" id="UP000185725">
    <property type="component" value="Unassembled WGS sequence"/>
</dbReference>
<proteinExistence type="predicted"/>
<evidence type="ECO:0000313" key="2">
    <source>
        <dbReference type="EMBL" id="SIQ91887.1"/>
    </source>
</evidence>
<sequence>MLTAIPKQEVEDRIKAIECDKKAPISISKRLTSPHEITANTKNWFESSNHYWERKSKDNIVFHLSIDKKSLSRALNIVDLLVKLFEYRGHLFTKDINGHDVILMSGREIHISMRNIGKYQDNDNGSYRSRDFVMTDVLCVQIYEDTWNRKEWKDTSYSPLEEKLIRVVAYTELFAEYSREYHLQLEERWRKDAIIRELEQEKKREIEKEQEKLNQLIIDAESYDRAKKMENYLTERKAYLESNNLFDEEEKQYFEWGIEKVARLNPILVNRN</sequence>
<name>A0A381FB25_9FLAO</name>
<reference evidence="2 4" key="1">
    <citation type="submission" date="2017-01" db="EMBL/GenBank/DDBJ databases">
        <authorList>
            <person name="Varghese N."/>
            <person name="Submissions S."/>
        </authorList>
    </citation>
    <scope>NUCLEOTIDE SEQUENCE [LARGE SCALE GENOMIC DNA]</scope>
    <source>
        <strain evidence="2 4">ATCC 27950</strain>
    </source>
</reference>
<evidence type="ECO:0000313" key="4">
    <source>
        <dbReference type="Proteomes" id="UP000185725"/>
    </source>
</evidence>
<evidence type="ECO:0000313" key="5">
    <source>
        <dbReference type="Proteomes" id="UP000255231"/>
    </source>
</evidence>
<evidence type="ECO:0000256" key="1">
    <source>
        <dbReference type="SAM" id="Coils"/>
    </source>
</evidence>
<keyword evidence="1" id="KW-0175">Coiled coil</keyword>
<dbReference type="KEGG" id="cil:EG358_07975"/>
<dbReference type="Proteomes" id="UP000255231">
    <property type="component" value="Unassembled WGS sequence"/>
</dbReference>
<gene>
    <name evidence="3" type="ORF">NCTC13560_02207</name>
    <name evidence="2" type="ORF">SAMN05421682_11027</name>
</gene>
<organism evidence="3 5">
    <name type="scientific">Chryseobacterium indoltheticum</name>
    <dbReference type="NCBI Taxonomy" id="254"/>
    <lineage>
        <taxon>Bacteria</taxon>
        <taxon>Pseudomonadati</taxon>
        <taxon>Bacteroidota</taxon>
        <taxon>Flavobacteriia</taxon>
        <taxon>Flavobacteriales</taxon>
        <taxon>Weeksellaceae</taxon>
        <taxon>Chryseobacterium group</taxon>
        <taxon>Chryseobacterium</taxon>
    </lineage>
</organism>
<protein>
    <submittedName>
        <fullName evidence="3">Uncharacterized protein</fullName>
    </submittedName>
</protein>
<accession>A0A381FB25</accession>
<keyword evidence="4" id="KW-1185">Reference proteome</keyword>
<dbReference type="EMBL" id="UFVS01000001">
    <property type="protein sequence ID" value="SUX43780.1"/>
    <property type="molecule type" value="Genomic_DNA"/>
</dbReference>
<evidence type="ECO:0000313" key="3">
    <source>
        <dbReference type="EMBL" id="SUX43780.1"/>
    </source>
</evidence>